<dbReference type="GO" id="GO:0046983">
    <property type="term" value="F:protein dimerization activity"/>
    <property type="evidence" value="ECO:0007669"/>
    <property type="project" value="InterPro"/>
</dbReference>
<name>A0A445JMU7_GLYSO</name>
<keyword evidence="3" id="KW-1185">Reference proteome</keyword>
<sequence>MEGRVHEESLSWWTSYGSLTPTLQALAYKLLSQPTSSSCCERNWSSFSAIQSLKRNKLTSSRTEDLIYVHTNLRMLARKKEEYKVEMYFLWMMTMLMTRRLKVCFSMMKKSK</sequence>
<dbReference type="Gramene" id="XM_028390147.1">
    <property type="protein sequence ID" value="XP_028245948.1"/>
    <property type="gene ID" value="LOC114423399"/>
</dbReference>
<gene>
    <name evidence="2" type="ORF">D0Y65_022240</name>
</gene>
<dbReference type="EMBL" id="QZWG01000008">
    <property type="protein sequence ID" value="RZB99744.1"/>
    <property type="molecule type" value="Genomic_DNA"/>
</dbReference>
<dbReference type="Pfam" id="PF05699">
    <property type="entry name" value="Dimer_Tnp_hAT"/>
    <property type="match status" value="1"/>
</dbReference>
<comment type="caution">
    <text evidence="2">The sequence shown here is derived from an EMBL/GenBank/DDBJ whole genome shotgun (WGS) entry which is preliminary data.</text>
</comment>
<evidence type="ECO:0000259" key="1">
    <source>
        <dbReference type="Pfam" id="PF05699"/>
    </source>
</evidence>
<dbReference type="AlphaFoldDB" id="A0A445JMU7"/>
<evidence type="ECO:0000313" key="3">
    <source>
        <dbReference type="Proteomes" id="UP000289340"/>
    </source>
</evidence>
<reference evidence="2 3" key="1">
    <citation type="submission" date="2018-09" db="EMBL/GenBank/DDBJ databases">
        <title>A high-quality reference genome of wild soybean provides a powerful tool to mine soybean genomes.</title>
        <authorList>
            <person name="Xie M."/>
            <person name="Chung C.Y.L."/>
            <person name="Li M.-W."/>
            <person name="Wong F.-L."/>
            <person name="Chan T.-F."/>
            <person name="Lam H.-M."/>
        </authorList>
    </citation>
    <scope>NUCLEOTIDE SEQUENCE [LARGE SCALE GENOMIC DNA]</scope>
    <source>
        <strain evidence="3">cv. W05</strain>
        <tissue evidence="2">Hypocotyl of etiolated seedlings</tissue>
    </source>
</reference>
<feature type="domain" description="HAT C-terminal dimerisation" evidence="1">
    <location>
        <begin position="7"/>
        <end position="73"/>
    </location>
</feature>
<dbReference type="InterPro" id="IPR012337">
    <property type="entry name" value="RNaseH-like_sf"/>
</dbReference>
<accession>A0A445JMU7</accession>
<evidence type="ECO:0000313" key="2">
    <source>
        <dbReference type="EMBL" id="RZB99744.1"/>
    </source>
</evidence>
<dbReference type="Proteomes" id="UP000289340">
    <property type="component" value="Chromosome 8"/>
</dbReference>
<proteinExistence type="predicted"/>
<dbReference type="InterPro" id="IPR008906">
    <property type="entry name" value="HATC_C_dom"/>
</dbReference>
<organism evidence="2 3">
    <name type="scientific">Glycine soja</name>
    <name type="common">Wild soybean</name>
    <dbReference type="NCBI Taxonomy" id="3848"/>
    <lineage>
        <taxon>Eukaryota</taxon>
        <taxon>Viridiplantae</taxon>
        <taxon>Streptophyta</taxon>
        <taxon>Embryophyta</taxon>
        <taxon>Tracheophyta</taxon>
        <taxon>Spermatophyta</taxon>
        <taxon>Magnoliopsida</taxon>
        <taxon>eudicotyledons</taxon>
        <taxon>Gunneridae</taxon>
        <taxon>Pentapetalae</taxon>
        <taxon>rosids</taxon>
        <taxon>fabids</taxon>
        <taxon>Fabales</taxon>
        <taxon>Fabaceae</taxon>
        <taxon>Papilionoideae</taxon>
        <taxon>50 kb inversion clade</taxon>
        <taxon>NPAAA clade</taxon>
        <taxon>indigoferoid/millettioid clade</taxon>
        <taxon>Phaseoleae</taxon>
        <taxon>Glycine</taxon>
        <taxon>Glycine subgen. Soja</taxon>
    </lineage>
</organism>
<protein>
    <recommendedName>
        <fullName evidence="1">HAT C-terminal dimerisation domain-containing protein</fullName>
    </recommendedName>
</protein>
<dbReference type="SUPFAM" id="SSF53098">
    <property type="entry name" value="Ribonuclease H-like"/>
    <property type="match status" value="1"/>
</dbReference>